<dbReference type="Proteomes" id="UP000027180">
    <property type="component" value="Chromosome"/>
</dbReference>
<dbReference type="PROSITE" id="PS50931">
    <property type="entry name" value="HTH_LYSR"/>
    <property type="match status" value="1"/>
</dbReference>
<organism evidence="8 9">
    <name type="scientific">Rhizobium etli bv. mimosae str. IE4771</name>
    <dbReference type="NCBI Taxonomy" id="1432050"/>
    <lineage>
        <taxon>Bacteria</taxon>
        <taxon>Pseudomonadati</taxon>
        <taxon>Pseudomonadota</taxon>
        <taxon>Alphaproteobacteria</taxon>
        <taxon>Hyphomicrobiales</taxon>
        <taxon>Rhizobiaceae</taxon>
        <taxon>Rhizobium/Agrobacterium group</taxon>
        <taxon>Rhizobium</taxon>
    </lineage>
</organism>
<proteinExistence type="inferred from homology"/>
<evidence type="ECO:0000256" key="2">
    <source>
        <dbReference type="ARBA" id="ARBA00022458"/>
    </source>
</evidence>
<dbReference type="PANTHER" id="PTHR30118">
    <property type="entry name" value="HTH-TYPE TRANSCRIPTIONAL REGULATOR LEUO-RELATED"/>
    <property type="match status" value="1"/>
</dbReference>
<dbReference type="PANTHER" id="PTHR30118:SF15">
    <property type="entry name" value="TRANSCRIPTIONAL REGULATORY PROTEIN"/>
    <property type="match status" value="1"/>
</dbReference>
<reference evidence="8 9" key="1">
    <citation type="submission" date="2013-12" db="EMBL/GenBank/DDBJ databases">
        <title>Complete genome sequence of Rhizobium etli bv. mimosae IE4771.</title>
        <authorList>
            <person name="Bustos P."/>
            <person name="Santamaria R.I."/>
            <person name="Lozano L."/>
            <person name="Ormeno-Orrillo E."/>
            <person name="Rogel M.A."/>
            <person name="Romero D."/>
            <person name="Cevallos M.A."/>
            <person name="Martinez-Romero E."/>
            <person name="Gonzalez V."/>
        </authorList>
    </citation>
    <scope>NUCLEOTIDE SEQUENCE [LARGE SCALE GENOMIC DNA]</scope>
    <source>
        <strain evidence="8 9">IE4771</strain>
    </source>
</reference>
<dbReference type="Pfam" id="PF03466">
    <property type="entry name" value="LysR_substrate"/>
    <property type="match status" value="1"/>
</dbReference>
<feature type="domain" description="HTH lysR-type" evidence="7">
    <location>
        <begin position="4"/>
        <end position="61"/>
    </location>
</feature>
<dbReference type="SUPFAM" id="SSF53850">
    <property type="entry name" value="Periplasmic binding protein-like II"/>
    <property type="match status" value="1"/>
</dbReference>
<dbReference type="RefSeq" id="WP_038687363.1">
    <property type="nucleotide sequence ID" value="NZ_CP006986.1"/>
</dbReference>
<keyword evidence="2" id="KW-0536">Nodulation</keyword>
<gene>
    <name evidence="8" type="ORF">IE4771_CH01034</name>
</gene>
<keyword evidence="6" id="KW-0804">Transcription</keyword>
<dbReference type="HOGENOM" id="CLU_039613_39_3_5"/>
<dbReference type="OrthoDB" id="8455878at2"/>
<keyword evidence="3" id="KW-0805">Transcription regulation</keyword>
<evidence type="ECO:0000313" key="9">
    <source>
        <dbReference type="Proteomes" id="UP000027180"/>
    </source>
</evidence>
<dbReference type="EMBL" id="CP006986">
    <property type="protein sequence ID" value="AIC26187.1"/>
    <property type="molecule type" value="Genomic_DNA"/>
</dbReference>
<dbReference type="Gene3D" id="3.40.190.10">
    <property type="entry name" value="Periplasmic binding protein-like II"/>
    <property type="match status" value="2"/>
</dbReference>
<evidence type="ECO:0000256" key="3">
    <source>
        <dbReference type="ARBA" id="ARBA00023015"/>
    </source>
</evidence>
<dbReference type="SUPFAM" id="SSF46785">
    <property type="entry name" value="Winged helix' DNA-binding domain"/>
    <property type="match status" value="1"/>
</dbReference>
<evidence type="ECO:0000256" key="5">
    <source>
        <dbReference type="ARBA" id="ARBA00023159"/>
    </source>
</evidence>
<dbReference type="KEGG" id="rei:IE4771_CH01034"/>
<evidence type="ECO:0000256" key="1">
    <source>
        <dbReference type="ARBA" id="ARBA00009437"/>
    </source>
</evidence>
<dbReference type="InterPro" id="IPR000847">
    <property type="entry name" value="LysR_HTH_N"/>
</dbReference>
<dbReference type="InterPro" id="IPR036388">
    <property type="entry name" value="WH-like_DNA-bd_sf"/>
</dbReference>
<dbReference type="GO" id="GO:0003677">
    <property type="term" value="F:DNA binding"/>
    <property type="evidence" value="ECO:0007669"/>
    <property type="project" value="UniProtKB-KW"/>
</dbReference>
<dbReference type="Gene3D" id="1.10.10.10">
    <property type="entry name" value="Winged helix-like DNA-binding domain superfamily/Winged helix DNA-binding domain"/>
    <property type="match status" value="1"/>
</dbReference>
<dbReference type="Pfam" id="PF00126">
    <property type="entry name" value="HTH_1"/>
    <property type="match status" value="1"/>
</dbReference>
<comment type="similarity">
    <text evidence="1">Belongs to the LysR transcriptional regulatory family.</text>
</comment>
<name>A0A060HX79_RHIET</name>
<dbReference type="CDD" id="cd08460">
    <property type="entry name" value="PBP2_DntR_like_1"/>
    <property type="match status" value="1"/>
</dbReference>
<dbReference type="GO" id="GO:0003700">
    <property type="term" value="F:DNA-binding transcription factor activity"/>
    <property type="evidence" value="ECO:0007669"/>
    <property type="project" value="InterPro"/>
</dbReference>
<dbReference type="AlphaFoldDB" id="A0A060HX79"/>
<sequence length="299" mass="32383">MSDLDLNLLVALDAFLAERSVSAAARRLGLSTSAMSRTLSRLRTALGDPILVPAGRGMVATPHALAIAEDVHLLKDAVKAVLSPPSTVDIREVQRHFTIRANEAFVLLYAADLSAAVAKAAPGIRLRFAPRSDKDVQALREAAIDLDIGVLPRDSGELRCQSLFEDRYVGVARVGHPIFDADRITAERYAACGHVVFSTQADYAGPVDRALAELGLDRDARLIVPSFPAVISVAASSDLIGSVPKSYCRSAATREIRTFDLPVAVPGFNIVQAWHPRMDADPAHRWLRALIFETFHSMN</sequence>
<accession>A0A060HX79</accession>
<evidence type="ECO:0000259" key="7">
    <source>
        <dbReference type="PROSITE" id="PS50931"/>
    </source>
</evidence>
<evidence type="ECO:0000256" key="6">
    <source>
        <dbReference type="ARBA" id="ARBA00023163"/>
    </source>
</evidence>
<protein>
    <submittedName>
        <fullName evidence="8">LysR family transcriptional regulator protein</fullName>
    </submittedName>
</protein>
<evidence type="ECO:0000256" key="4">
    <source>
        <dbReference type="ARBA" id="ARBA00023125"/>
    </source>
</evidence>
<keyword evidence="5" id="KW-0010">Activator</keyword>
<dbReference type="InterPro" id="IPR050389">
    <property type="entry name" value="LysR-type_TF"/>
</dbReference>
<dbReference type="InterPro" id="IPR005119">
    <property type="entry name" value="LysR_subst-bd"/>
</dbReference>
<dbReference type="InterPro" id="IPR036390">
    <property type="entry name" value="WH_DNA-bd_sf"/>
</dbReference>
<keyword evidence="4" id="KW-0238">DNA-binding</keyword>
<evidence type="ECO:0000313" key="8">
    <source>
        <dbReference type="EMBL" id="AIC26187.1"/>
    </source>
</evidence>